<dbReference type="Gene3D" id="3.80.10.10">
    <property type="entry name" value="Ribonuclease Inhibitor"/>
    <property type="match status" value="2"/>
</dbReference>
<evidence type="ECO:0000256" key="5">
    <source>
        <dbReference type="SAM" id="SignalP"/>
    </source>
</evidence>
<comment type="caution">
    <text evidence="7">The sequence shown here is derived from an EMBL/GenBank/DDBJ whole genome shotgun (WGS) entry which is preliminary data.</text>
</comment>
<dbReference type="PROSITE" id="PS51450">
    <property type="entry name" value="LRR"/>
    <property type="match status" value="2"/>
</dbReference>
<keyword evidence="1" id="KW-0433">Leucine-rich repeat</keyword>
<evidence type="ECO:0000256" key="1">
    <source>
        <dbReference type="ARBA" id="ARBA00022614"/>
    </source>
</evidence>
<dbReference type="InterPro" id="IPR001611">
    <property type="entry name" value="Leu-rich_rpt"/>
</dbReference>
<dbReference type="SUPFAM" id="SSF56112">
    <property type="entry name" value="Protein kinase-like (PK-like)"/>
    <property type="match status" value="1"/>
</dbReference>
<proteinExistence type="predicted"/>
<keyword evidence="4" id="KW-0812">Transmembrane</keyword>
<evidence type="ECO:0000259" key="6">
    <source>
        <dbReference type="PROSITE" id="PS50011"/>
    </source>
</evidence>
<dbReference type="InterPro" id="IPR032675">
    <property type="entry name" value="LRR_dom_sf"/>
</dbReference>
<evidence type="ECO:0000256" key="4">
    <source>
        <dbReference type="SAM" id="Phobius"/>
    </source>
</evidence>
<organism evidence="7 8">
    <name type="scientific">Pythium oligandrum</name>
    <name type="common">Mycoparasitic fungus</name>
    <dbReference type="NCBI Taxonomy" id="41045"/>
    <lineage>
        <taxon>Eukaryota</taxon>
        <taxon>Sar</taxon>
        <taxon>Stramenopiles</taxon>
        <taxon>Oomycota</taxon>
        <taxon>Peronosporomycetes</taxon>
        <taxon>Pythiales</taxon>
        <taxon>Pythiaceae</taxon>
        <taxon>Pythium</taxon>
    </lineage>
</organism>
<keyword evidence="5" id="KW-0732">Signal</keyword>
<dbReference type="PROSITE" id="PS50011">
    <property type="entry name" value="PROTEIN_KINASE_DOM"/>
    <property type="match status" value="1"/>
</dbReference>
<evidence type="ECO:0000256" key="2">
    <source>
        <dbReference type="ARBA" id="ARBA00022737"/>
    </source>
</evidence>
<dbReference type="Gene3D" id="3.30.200.20">
    <property type="entry name" value="Phosphorylase Kinase, domain 1"/>
    <property type="match status" value="1"/>
</dbReference>
<feature type="compositionally biased region" description="Low complexity" evidence="3">
    <location>
        <begin position="429"/>
        <end position="439"/>
    </location>
</feature>
<dbReference type="InterPro" id="IPR051681">
    <property type="entry name" value="Ser/Thr_Kinases-Pseudokinases"/>
</dbReference>
<evidence type="ECO:0000313" key="7">
    <source>
        <dbReference type="EMBL" id="TMW61829.1"/>
    </source>
</evidence>
<feature type="transmembrane region" description="Helical" evidence="4">
    <location>
        <begin position="453"/>
        <end position="475"/>
    </location>
</feature>
<dbReference type="InterPro" id="IPR008271">
    <property type="entry name" value="Ser/Thr_kinase_AS"/>
</dbReference>
<accession>A0A8K1FI90</accession>
<dbReference type="SUPFAM" id="SSF52058">
    <property type="entry name" value="L domain-like"/>
    <property type="match status" value="1"/>
</dbReference>
<feature type="region of interest" description="Disordered" evidence="3">
    <location>
        <begin position="415"/>
        <end position="447"/>
    </location>
</feature>
<dbReference type="CDD" id="cd12087">
    <property type="entry name" value="TM_EGFR-like"/>
    <property type="match status" value="1"/>
</dbReference>
<feature type="domain" description="Protein kinase" evidence="6">
    <location>
        <begin position="517"/>
        <end position="784"/>
    </location>
</feature>
<protein>
    <recommendedName>
        <fullName evidence="6">Protein kinase domain-containing protein</fullName>
    </recommendedName>
</protein>
<feature type="chain" id="PRO_5035481821" description="Protein kinase domain-containing protein" evidence="5">
    <location>
        <begin position="21"/>
        <end position="803"/>
    </location>
</feature>
<evidence type="ECO:0000313" key="8">
    <source>
        <dbReference type="Proteomes" id="UP000794436"/>
    </source>
</evidence>
<dbReference type="PANTHER" id="PTHR44329:SF214">
    <property type="entry name" value="PROTEIN KINASE DOMAIN-CONTAINING PROTEIN"/>
    <property type="match status" value="1"/>
</dbReference>
<dbReference type="SMART" id="SM00364">
    <property type="entry name" value="LRR_BAC"/>
    <property type="match status" value="3"/>
</dbReference>
<dbReference type="InterPro" id="IPR000719">
    <property type="entry name" value="Prot_kinase_dom"/>
</dbReference>
<dbReference type="AlphaFoldDB" id="A0A8K1FI90"/>
<name>A0A8K1FI90_PYTOL</name>
<dbReference type="PANTHER" id="PTHR44329">
    <property type="entry name" value="SERINE/THREONINE-PROTEIN KINASE TNNI3K-RELATED"/>
    <property type="match status" value="1"/>
</dbReference>
<keyword evidence="8" id="KW-1185">Reference proteome</keyword>
<keyword evidence="4" id="KW-1133">Transmembrane helix</keyword>
<keyword evidence="4" id="KW-0472">Membrane</keyword>
<dbReference type="EMBL" id="SPLM01000075">
    <property type="protein sequence ID" value="TMW61829.1"/>
    <property type="molecule type" value="Genomic_DNA"/>
</dbReference>
<evidence type="ECO:0000256" key="3">
    <source>
        <dbReference type="SAM" id="MobiDB-lite"/>
    </source>
</evidence>
<dbReference type="Pfam" id="PF00069">
    <property type="entry name" value="Pkinase"/>
    <property type="match status" value="1"/>
</dbReference>
<dbReference type="GO" id="GO:0004674">
    <property type="term" value="F:protein serine/threonine kinase activity"/>
    <property type="evidence" value="ECO:0007669"/>
    <property type="project" value="TreeGrafter"/>
</dbReference>
<reference evidence="7" key="1">
    <citation type="submission" date="2019-03" db="EMBL/GenBank/DDBJ databases">
        <title>Long read genome sequence of the mycoparasitic Pythium oligandrum ATCC 38472 isolated from sugarbeet rhizosphere.</title>
        <authorList>
            <person name="Gaulin E."/>
        </authorList>
    </citation>
    <scope>NUCLEOTIDE SEQUENCE</scope>
    <source>
        <strain evidence="7">ATCC 38472_TT</strain>
    </source>
</reference>
<dbReference type="SMART" id="SM00220">
    <property type="entry name" value="S_TKc"/>
    <property type="match status" value="1"/>
</dbReference>
<gene>
    <name evidence="7" type="ORF">Poli38472_010892</name>
</gene>
<dbReference type="PROSITE" id="PS00108">
    <property type="entry name" value="PROTEIN_KINASE_ST"/>
    <property type="match status" value="1"/>
</dbReference>
<sequence>MMRGNLLLLVAVTLETTVESVTCPDGARDESQKPAIVADCASICNKADYEGYCVYYPYQYKDRCTGGLTGSCVYGPECTFECFGDANNIRFYETQDELTTSLVNRGLTEFSWTKYNSPMLWYLFLRQNHLSDLPELPSTIIHVDLSENAFTSVPPSVKELPSIITLDISGNTISEDDVDTFPPTLTDLHVHDLKFTRIPKPIATRFANLSTLDLSPNPIEKVEISDLPSTIKQLVMSGTSFATIPKGALPYGIKTVNITNSKLEELPTDLAPYNTMDCINLSRNKLKSANSLKVSILDLSYNQIAEFNGTIRDTTILDLSYNGMATFMLSPEVDTIKVLNLRGNNLTSVPDVIRQGGLQVLDLRDNPNEDYLPSTQEWPLLQRVPVVRMDISQLRTRCSDKMRFQEHMICNPLNPVEDLPENEVRGNDPSSGTSTSSPSAAIDNSEAPSSNTMITVVSVVGAALILLFLVVIFYYRRRSQQTLAKFLDTNNTIASADETMLSQDEVLIRHRLDAHLVQVERILASGMYGEVFLATYQQQQVAVKRLKNRDSSRQQIQQFVNEIKMMASFRFPKIVRFVGVVWTKESDVAVVTEYMMNGDLRTYLDKTRRQAREGWTIEKFRIALDVAEALVYLHSLDPPMIHRDLKSCNLLLDQDMSAALSDFGTTRPIDEDCTMTAEVGTALWMAPEVLAGRRYNQSVDIYSLGVILSELDTHQLPFRGDDGNQRSTLHSLRLMGAVMAGSERVRFLPTCPQRIRELGIRCTEHEPTSRPSTLEVAYELRQLLRQREGGAMSRQQGISLGIL</sequence>
<dbReference type="Gene3D" id="1.10.510.10">
    <property type="entry name" value="Transferase(Phosphotransferase) domain 1"/>
    <property type="match status" value="1"/>
</dbReference>
<keyword evidence="2" id="KW-0677">Repeat</keyword>
<dbReference type="GO" id="GO:0005524">
    <property type="term" value="F:ATP binding"/>
    <property type="evidence" value="ECO:0007669"/>
    <property type="project" value="InterPro"/>
</dbReference>
<dbReference type="InterPro" id="IPR011009">
    <property type="entry name" value="Kinase-like_dom_sf"/>
</dbReference>
<dbReference type="Proteomes" id="UP000794436">
    <property type="component" value="Unassembled WGS sequence"/>
</dbReference>
<feature type="signal peptide" evidence="5">
    <location>
        <begin position="1"/>
        <end position="20"/>
    </location>
</feature>